<reference evidence="1 2" key="1">
    <citation type="submission" date="2019-09" db="EMBL/GenBank/DDBJ databases">
        <title>Bird 10,000 Genomes (B10K) Project - Family phase.</title>
        <authorList>
            <person name="Zhang G."/>
        </authorList>
    </citation>
    <scope>NUCLEOTIDE SEQUENCE [LARGE SCALE GENOMIC DNA]</scope>
    <source>
        <strain evidence="1">B10K-DU-002-35</strain>
        <tissue evidence="1">Muscle</tissue>
    </source>
</reference>
<proteinExistence type="predicted"/>
<dbReference type="GO" id="GO:0007288">
    <property type="term" value="P:sperm axoneme assembly"/>
    <property type="evidence" value="ECO:0007669"/>
    <property type="project" value="TreeGrafter"/>
</dbReference>
<dbReference type="AlphaFoldDB" id="A0A7L1NP01"/>
<evidence type="ECO:0000313" key="1">
    <source>
        <dbReference type="EMBL" id="NXO00058.1"/>
    </source>
</evidence>
<protein>
    <submittedName>
        <fullName evidence="1">CFA47 protein</fullName>
    </submittedName>
</protein>
<accession>A0A7L1NP01</accession>
<sequence>ELPIKFTPQYVGHYHCQILLKSSGDIRVYEIVCVVNTDHTESELDFVTPAYQEVIQDIPIRNLSSQDWKLEAVLEGQGFYGPPLINVGLGETALYRLIFKPVAE</sequence>
<feature type="non-terminal residue" evidence="1">
    <location>
        <position position="1"/>
    </location>
</feature>
<comment type="caution">
    <text evidence="1">The sequence shown here is derived from an EMBL/GenBank/DDBJ whole genome shotgun (WGS) entry which is preliminary data.</text>
</comment>
<name>A0A7L1NP01_RHICY</name>
<dbReference type="GO" id="GO:0005929">
    <property type="term" value="C:cilium"/>
    <property type="evidence" value="ECO:0007669"/>
    <property type="project" value="TreeGrafter"/>
</dbReference>
<dbReference type="PANTHER" id="PTHR45912:SF3">
    <property type="entry name" value="CILIA- AND FLAGELLA-ASSOCIATED PROTEIN 47"/>
    <property type="match status" value="1"/>
</dbReference>
<dbReference type="Proteomes" id="UP000565785">
    <property type="component" value="Unassembled WGS sequence"/>
</dbReference>
<feature type="non-terminal residue" evidence="1">
    <location>
        <position position="104"/>
    </location>
</feature>
<evidence type="ECO:0000313" key="2">
    <source>
        <dbReference type="Proteomes" id="UP000565785"/>
    </source>
</evidence>
<dbReference type="EMBL" id="VXBP01007015">
    <property type="protein sequence ID" value="NXO00058.1"/>
    <property type="molecule type" value="Genomic_DNA"/>
</dbReference>
<gene>
    <name evidence="1" type="primary">Cfap47_1</name>
    <name evidence="1" type="ORF">RHICYA_R07366</name>
</gene>
<dbReference type="OrthoDB" id="10060824at2759"/>
<keyword evidence="2" id="KW-1185">Reference proteome</keyword>
<dbReference type="PANTHER" id="PTHR45912">
    <property type="entry name" value="CILIA- AND FLAGELLA-ASSOCIATED PROTEIN 47"/>
    <property type="match status" value="1"/>
</dbReference>
<organism evidence="1 2">
    <name type="scientific">Rhinopomastus cyanomelas</name>
    <name type="common">Common scimitarbill</name>
    <dbReference type="NCBI Taxonomy" id="113115"/>
    <lineage>
        <taxon>Eukaryota</taxon>
        <taxon>Metazoa</taxon>
        <taxon>Chordata</taxon>
        <taxon>Craniata</taxon>
        <taxon>Vertebrata</taxon>
        <taxon>Euteleostomi</taxon>
        <taxon>Archelosauria</taxon>
        <taxon>Archosauria</taxon>
        <taxon>Dinosauria</taxon>
        <taxon>Saurischia</taxon>
        <taxon>Theropoda</taxon>
        <taxon>Coelurosauria</taxon>
        <taxon>Aves</taxon>
        <taxon>Neognathae</taxon>
        <taxon>Neoaves</taxon>
        <taxon>Telluraves</taxon>
        <taxon>Coraciimorphae</taxon>
        <taxon>Bucerotiformes</taxon>
        <taxon>Rhinopomastidae</taxon>
        <taxon>Rhinopomastus</taxon>
    </lineage>
</organism>